<proteinExistence type="predicted"/>
<name>A0A9D3VHB6_9ROSI</name>
<dbReference type="EMBL" id="JAIQCV010000007">
    <property type="protein sequence ID" value="KAH1082976.1"/>
    <property type="molecule type" value="Genomic_DNA"/>
</dbReference>
<sequence>MVHKFSEEDRVMKGDNRGKQPFRGIIDVLVRERDKEDVIDADGEDHLVVLANILSFQVRKILVDIGSLVDILTTKDFYQMGLKDIQLKPTSPIHGFANQLIVIRGSIVLSVVLVDDGFPSG</sequence>
<dbReference type="Proteomes" id="UP000828251">
    <property type="component" value="Unassembled WGS sequence"/>
</dbReference>
<protein>
    <submittedName>
        <fullName evidence="1">Uncharacterized protein</fullName>
    </submittedName>
</protein>
<reference evidence="1 2" key="1">
    <citation type="journal article" date="2021" name="Plant Biotechnol. J.">
        <title>Multi-omics assisted identification of the key and species-specific regulatory components of drought-tolerant mechanisms in Gossypium stocksii.</title>
        <authorList>
            <person name="Yu D."/>
            <person name="Ke L."/>
            <person name="Zhang D."/>
            <person name="Wu Y."/>
            <person name="Sun Y."/>
            <person name="Mei J."/>
            <person name="Sun J."/>
            <person name="Sun Y."/>
        </authorList>
    </citation>
    <scope>NUCLEOTIDE SEQUENCE [LARGE SCALE GENOMIC DNA]</scope>
    <source>
        <strain evidence="2">cv. E1</strain>
        <tissue evidence="1">Leaf</tissue>
    </source>
</reference>
<comment type="caution">
    <text evidence="1">The sequence shown here is derived from an EMBL/GenBank/DDBJ whole genome shotgun (WGS) entry which is preliminary data.</text>
</comment>
<organism evidence="1 2">
    <name type="scientific">Gossypium stocksii</name>
    <dbReference type="NCBI Taxonomy" id="47602"/>
    <lineage>
        <taxon>Eukaryota</taxon>
        <taxon>Viridiplantae</taxon>
        <taxon>Streptophyta</taxon>
        <taxon>Embryophyta</taxon>
        <taxon>Tracheophyta</taxon>
        <taxon>Spermatophyta</taxon>
        <taxon>Magnoliopsida</taxon>
        <taxon>eudicotyledons</taxon>
        <taxon>Gunneridae</taxon>
        <taxon>Pentapetalae</taxon>
        <taxon>rosids</taxon>
        <taxon>malvids</taxon>
        <taxon>Malvales</taxon>
        <taxon>Malvaceae</taxon>
        <taxon>Malvoideae</taxon>
        <taxon>Gossypium</taxon>
    </lineage>
</organism>
<keyword evidence="2" id="KW-1185">Reference proteome</keyword>
<dbReference type="AlphaFoldDB" id="A0A9D3VHB6"/>
<gene>
    <name evidence="1" type="ORF">J1N35_022737</name>
</gene>
<dbReference type="OrthoDB" id="1745077at2759"/>
<accession>A0A9D3VHB6</accession>
<evidence type="ECO:0000313" key="1">
    <source>
        <dbReference type="EMBL" id="KAH1082976.1"/>
    </source>
</evidence>
<evidence type="ECO:0000313" key="2">
    <source>
        <dbReference type="Proteomes" id="UP000828251"/>
    </source>
</evidence>